<evidence type="ECO:0000313" key="1">
    <source>
        <dbReference type="EMBL" id="KAA6307994.1"/>
    </source>
</evidence>
<reference evidence="1" key="1">
    <citation type="submission" date="2019-03" db="EMBL/GenBank/DDBJ databases">
        <title>Single cell metagenomics reveals metabolic interactions within the superorganism composed of flagellate Streblomastix strix and complex community of Bacteroidetes bacteria on its surface.</title>
        <authorList>
            <person name="Treitli S.C."/>
            <person name="Kolisko M."/>
            <person name="Husnik F."/>
            <person name="Keeling P."/>
            <person name="Hampl V."/>
        </authorList>
    </citation>
    <scope>NUCLEOTIDE SEQUENCE</scope>
    <source>
        <strain evidence="1">STM</strain>
    </source>
</reference>
<dbReference type="AlphaFoldDB" id="A0A5J4PH85"/>
<comment type="caution">
    <text evidence="1">The sequence shown here is derived from an EMBL/GenBank/DDBJ whole genome shotgun (WGS) entry which is preliminary data.</text>
</comment>
<gene>
    <name evidence="1" type="ORF">EZS27_040333</name>
</gene>
<dbReference type="EMBL" id="SNRY01008774">
    <property type="protein sequence ID" value="KAA6307994.1"/>
    <property type="molecule type" value="Genomic_DNA"/>
</dbReference>
<protein>
    <submittedName>
        <fullName evidence="1">Uncharacterized protein</fullName>
    </submittedName>
</protein>
<organism evidence="1">
    <name type="scientific">termite gut metagenome</name>
    <dbReference type="NCBI Taxonomy" id="433724"/>
    <lineage>
        <taxon>unclassified sequences</taxon>
        <taxon>metagenomes</taxon>
        <taxon>organismal metagenomes</taxon>
    </lineage>
</organism>
<accession>A0A5J4PH85</accession>
<name>A0A5J4PH85_9ZZZZ</name>
<proteinExistence type="predicted"/>
<sequence length="78" mass="9021">MYRQGQAWIKSYGGQLDLLSLLEAEQHARHEMEETARVLSNINSILINGIQLILNRVFHCVGFDKINDDKYVINISLY</sequence>